<dbReference type="InterPro" id="IPR019149">
    <property type="entry name" value="ABHD18"/>
</dbReference>
<reference evidence="2" key="2">
    <citation type="submission" date="2025-08" db="UniProtKB">
        <authorList>
            <consortium name="RefSeq"/>
        </authorList>
    </citation>
    <scope>IDENTIFICATION</scope>
    <source>
        <strain evidence="2">S238N-H82</strain>
        <tissue evidence="2">Testes</tissue>
    </source>
</reference>
<dbReference type="GeneID" id="118411137"/>
<evidence type="ECO:0000313" key="2">
    <source>
        <dbReference type="RefSeq" id="XP_035669073.1"/>
    </source>
</evidence>
<proteinExistence type="predicted"/>
<accession>A0A9J7KRB7</accession>
<dbReference type="Pfam" id="PF09752">
    <property type="entry name" value="ABHD18"/>
    <property type="match status" value="1"/>
</dbReference>
<sequence>MSRSKLDVMYRRLLLTKFFTRGWGDLDQLKRLLEFKKFVQNRDLCCQLVDTHFRNYPVAIDKSSVGGDCKILEGHFTSPLTHILPGLLPREAETARFQLILPVRWPTEQRPVCIHLAGTGDHFFWRRRTLMAKPLLKESGIASLLLLENPYYGYRKPKDQLRSSLLNVSDIFVMGGALILESQVLLHWCERQGLGPLGLTGISMGGHMASLAASNWPKPIALVPCLSWSTASSVFTQGVLSRAIPWRLLEKQYENDAYIQEIGALLKSIGEDSFKLGQDFVTNVGELQHLNTNLLVLKSDSLDQMSTSKIVVSNPTMDKSEILQHGSDTSLSGSTRQLLHDKDESRKVKTALRKARLKAQQRSQEAMVFMAGVMDEITHLKNYTVPVDPKLVVVVAAKHDSYVPRDNVTDLADLWPGCEVRYIDTGHIAAFLFNQSVFRKAITDAFTRMGKT</sequence>
<dbReference type="AlphaFoldDB" id="A0A9J7KRB7"/>
<protein>
    <submittedName>
        <fullName evidence="2">LOW QUALITY PROTEIN: protein ABHD18-like</fullName>
    </submittedName>
</protein>
<dbReference type="OMA" id="MACLACT"/>
<dbReference type="InterPro" id="IPR029058">
    <property type="entry name" value="AB_hydrolase_fold"/>
</dbReference>
<dbReference type="SUPFAM" id="SSF53474">
    <property type="entry name" value="alpha/beta-Hydrolases"/>
    <property type="match status" value="1"/>
</dbReference>
<keyword evidence="1" id="KW-1185">Reference proteome</keyword>
<evidence type="ECO:0000313" key="1">
    <source>
        <dbReference type="Proteomes" id="UP000001554"/>
    </source>
</evidence>
<reference evidence="1" key="1">
    <citation type="journal article" date="2020" name="Nat. Ecol. Evol.">
        <title>Deeply conserved synteny resolves early events in vertebrate evolution.</title>
        <authorList>
            <person name="Simakov O."/>
            <person name="Marletaz F."/>
            <person name="Yue J.X."/>
            <person name="O'Connell B."/>
            <person name="Jenkins J."/>
            <person name="Brandt A."/>
            <person name="Calef R."/>
            <person name="Tung C.H."/>
            <person name="Huang T.K."/>
            <person name="Schmutz J."/>
            <person name="Satoh N."/>
            <person name="Yu J.K."/>
            <person name="Putnam N.H."/>
            <person name="Green R.E."/>
            <person name="Rokhsar D.S."/>
        </authorList>
    </citation>
    <scope>NUCLEOTIDE SEQUENCE [LARGE SCALE GENOMIC DNA]</scope>
    <source>
        <strain evidence="1">S238N-H82</strain>
    </source>
</reference>
<name>A0A9J7KRB7_BRAFL</name>
<dbReference type="Proteomes" id="UP000001554">
    <property type="component" value="Chromosome 3"/>
</dbReference>
<dbReference type="PANTHER" id="PTHR13617:SF14">
    <property type="entry name" value="PROTEIN ABHD18"/>
    <property type="match status" value="1"/>
</dbReference>
<dbReference type="PANTHER" id="PTHR13617">
    <property type="entry name" value="PROTEIN ABHD18"/>
    <property type="match status" value="1"/>
</dbReference>
<organism evidence="1 2">
    <name type="scientific">Branchiostoma floridae</name>
    <name type="common">Florida lancelet</name>
    <name type="synonym">Amphioxus</name>
    <dbReference type="NCBI Taxonomy" id="7739"/>
    <lineage>
        <taxon>Eukaryota</taxon>
        <taxon>Metazoa</taxon>
        <taxon>Chordata</taxon>
        <taxon>Cephalochordata</taxon>
        <taxon>Leptocardii</taxon>
        <taxon>Amphioxiformes</taxon>
        <taxon>Branchiostomatidae</taxon>
        <taxon>Branchiostoma</taxon>
    </lineage>
</organism>
<dbReference type="RefSeq" id="XP_035669073.1">
    <property type="nucleotide sequence ID" value="XM_035813180.1"/>
</dbReference>
<dbReference type="Gene3D" id="3.40.50.1820">
    <property type="entry name" value="alpha/beta hydrolase"/>
    <property type="match status" value="1"/>
</dbReference>
<dbReference type="KEGG" id="bfo:118411137"/>
<gene>
    <name evidence="2" type="primary">LOC118411137</name>
</gene>
<dbReference type="OrthoDB" id="9987145at2759"/>